<proteinExistence type="inferred from homology"/>
<comment type="similarity">
    <text evidence="1 5">Belongs to the glycosyl hydrolase 43 family.</text>
</comment>
<dbReference type="PANTHER" id="PTHR42812">
    <property type="entry name" value="BETA-XYLOSIDASE"/>
    <property type="match status" value="1"/>
</dbReference>
<reference evidence="8" key="1">
    <citation type="submission" date="2021-12" db="EMBL/GenBank/DDBJ databases">
        <authorList>
            <person name="Zaccaron A."/>
            <person name="Stergiopoulos I."/>
        </authorList>
    </citation>
    <scope>NUCLEOTIDE SEQUENCE</scope>
    <source>
        <strain evidence="8">Race5_Kim</strain>
    </source>
</reference>
<dbReference type="AlphaFoldDB" id="A0A9Q8P8W7"/>
<dbReference type="Gene3D" id="2.115.10.20">
    <property type="entry name" value="Glycosyl hydrolase domain, family 43"/>
    <property type="match status" value="1"/>
</dbReference>
<feature type="signal peptide" evidence="6">
    <location>
        <begin position="1"/>
        <end position="18"/>
    </location>
</feature>
<dbReference type="InterPro" id="IPR041542">
    <property type="entry name" value="GH43_C2"/>
</dbReference>
<dbReference type="GO" id="GO:0004553">
    <property type="term" value="F:hydrolase activity, hydrolyzing O-glycosyl compounds"/>
    <property type="evidence" value="ECO:0007669"/>
    <property type="project" value="InterPro"/>
</dbReference>
<evidence type="ECO:0000313" key="9">
    <source>
        <dbReference type="Proteomes" id="UP000756132"/>
    </source>
</evidence>
<sequence length="562" mass="61480">MVKLKMLAWTCLLHLAGAQNSTYINPMISGWASDPSCIRVDETFFCALSTFIAFPGLPIYASNDLVSWKLISHAWNHDSQLPGFGLQTTNQQGGMYAPNLRHHEGVFHTTDPFENAAWSDPVIYNSSSIDPDMFWDDDGKVYLTSAGIIQQEIDLETENVTEPVNIWNGTGGASPEGPHIYKKDGFYYLMIAEGGTELGHSVTIARSMNVSGPWESYEKNPVLSNANTTEYFQTVGHADLFQDKNGKWWAAALSTRSGPEWKIYPMGRESALTAVTWDEGEWPVFSNVSGIENVWPLPPSNLSIPGPGAFNDDPDIIDFAPNTSIPSHFYFWRHPAPGTFTVSPAGHPNTLTITPQPVNLTGIATSNSTALNGQAGIPFIGRRQTSTLFTFSVDLLPPALPSIETGLSVFLTQQDHLDLAISHNNESLTATLRLYATPVDTTSNLNKYTEYQTLATTHALPPPWRDEKLRLGIWTPNATHYGFTAALAEDSNSRVILGYAEAERVSGRSGRFTGVLLGAYATCNGAGNGSRCGEQGDAYSSRWRYEDVAQYVADGVVGPPKK</sequence>
<evidence type="ECO:0000256" key="6">
    <source>
        <dbReference type="SAM" id="SignalP"/>
    </source>
</evidence>
<keyword evidence="2 5" id="KW-0378">Hydrolase</keyword>
<dbReference type="Proteomes" id="UP000756132">
    <property type="component" value="Chromosome 5"/>
</dbReference>
<evidence type="ECO:0000256" key="2">
    <source>
        <dbReference type="ARBA" id="ARBA00022801"/>
    </source>
</evidence>
<evidence type="ECO:0000256" key="5">
    <source>
        <dbReference type="RuleBase" id="RU361187"/>
    </source>
</evidence>
<dbReference type="SUPFAM" id="SSF49899">
    <property type="entry name" value="Concanavalin A-like lectins/glucanases"/>
    <property type="match status" value="1"/>
</dbReference>
<dbReference type="InterPro" id="IPR013320">
    <property type="entry name" value="ConA-like_dom_sf"/>
</dbReference>
<dbReference type="OrthoDB" id="408373at2759"/>
<dbReference type="InterPro" id="IPR023296">
    <property type="entry name" value="Glyco_hydro_beta-prop_sf"/>
</dbReference>
<evidence type="ECO:0000256" key="1">
    <source>
        <dbReference type="ARBA" id="ARBA00009865"/>
    </source>
</evidence>
<feature type="chain" id="PRO_5040345206" evidence="6">
    <location>
        <begin position="19"/>
        <end position="562"/>
    </location>
</feature>
<dbReference type="CDD" id="cd18833">
    <property type="entry name" value="GH43_PcXyl-like"/>
    <property type="match status" value="1"/>
</dbReference>
<dbReference type="Pfam" id="PF17851">
    <property type="entry name" value="GH43_C2"/>
    <property type="match status" value="1"/>
</dbReference>
<evidence type="ECO:0000256" key="3">
    <source>
        <dbReference type="ARBA" id="ARBA00023295"/>
    </source>
</evidence>
<feature type="site" description="Important for catalytic activity, responsible for pKa modulation of the active site Glu and correct orientation of both the proton donor and substrate" evidence="4">
    <location>
        <position position="130"/>
    </location>
</feature>
<evidence type="ECO:0000256" key="4">
    <source>
        <dbReference type="PIRSR" id="PIRSR606710-2"/>
    </source>
</evidence>
<keyword evidence="3 5" id="KW-0326">Glycosidase</keyword>
<keyword evidence="9" id="KW-1185">Reference proteome</keyword>
<dbReference type="InterPro" id="IPR006710">
    <property type="entry name" value="Glyco_hydro_43"/>
</dbReference>
<feature type="domain" description="Beta-xylosidase C-terminal Concanavalin A-like" evidence="7">
    <location>
        <begin position="318"/>
        <end position="529"/>
    </location>
</feature>
<dbReference type="GO" id="GO:0005975">
    <property type="term" value="P:carbohydrate metabolic process"/>
    <property type="evidence" value="ECO:0007669"/>
    <property type="project" value="InterPro"/>
</dbReference>
<dbReference type="Pfam" id="PF04616">
    <property type="entry name" value="Glyco_hydro_43"/>
    <property type="match status" value="1"/>
</dbReference>
<protein>
    <submittedName>
        <fullName evidence="8">Non-reducing end alpha-L-arabinofuranosidase BoGH43B</fullName>
    </submittedName>
</protein>
<dbReference type="InterPro" id="IPR051795">
    <property type="entry name" value="Glycosyl_Hydrlase_43"/>
</dbReference>
<dbReference type="RefSeq" id="XP_047761707.1">
    <property type="nucleotide sequence ID" value="XM_047905363.1"/>
</dbReference>
<gene>
    <name evidence="8" type="ORF">CLAFUR5_06215</name>
</gene>
<dbReference type="SUPFAM" id="SSF75005">
    <property type="entry name" value="Arabinanase/levansucrase/invertase"/>
    <property type="match status" value="1"/>
</dbReference>
<evidence type="ECO:0000259" key="7">
    <source>
        <dbReference type="Pfam" id="PF17851"/>
    </source>
</evidence>
<dbReference type="KEGG" id="ffu:CLAFUR5_06215"/>
<name>A0A9Q8P8W7_PASFU</name>
<dbReference type="Gene3D" id="2.60.120.200">
    <property type="match status" value="1"/>
</dbReference>
<dbReference type="PANTHER" id="PTHR42812:SF17">
    <property type="entry name" value="BETA-XYLOSIDASE C-TERMINAL CONCANAVALIN A-LIKE DOMAIN-CONTAINING PROTEIN-RELATED"/>
    <property type="match status" value="1"/>
</dbReference>
<keyword evidence="6" id="KW-0732">Signal</keyword>
<organism evidence="8 9">
    <name type="scientific">Passalora fulva</name>
    <name type="common">Tomato leaf mold</name>
    <name type="synonym">Cladosporium fulvum</name>
    <dbReference type="NCBI Taxonomy" id="5499"/>
    <lineage>
        <taxon>Eukaryota</taxon>
        <taxon>Fungi</taxon>
        <taxon>Dikarya</taxon>
        <taxon>Ascomycota</taxon>
        <taxon>Pezizomycotina</taxon>
        <taxon>Dothideomycetes</taxon>
        <taxon>Dothideomycetidae</taxon>
        <taxon>Mycosphaerellales</taxon>
        <taxon>Mycosphaerellaceae</taxon>
        <taxon>Fulvia</taxon>
    </lineage>
</organism>
<reference evidence="8" key="2">
    <citation type="journal article" date="2022" name="Microb. Genom.">
        <title>A chromosome-scale genome assembly of the tomato pathogen Cladosporium fulvum reveals a compartmentalized genome architecture and the presence of a dispensable chromosome.</title>
        <authorList>
            <person name="Zaccaron A.Z."/>
            <person name="Chen L.H."/>
            <person name="Samaras A."/>
            <person name="Stergiopoulos I."/>
        </authorList>
    </citation>
    <scope>NUCLEOTIDE SEQUENCE</scope>
    <source>
        <strain evidence="8">Race5_Kim</strain>
    </source>
</reference>
<accession>A0A9Q8P8W7</accession>
<evidence type="ECO:0000313" key="8">
    <source>
        <dbReference type="EMBL" id="UJO17341.1"/>
    </source>
</evidence>
<dbReference type="EMBL" id="CP090167">
    <property type="protein sequence ID" value="UJO17341.1"/>
    <property type="molecule type" value="Genomic_DNA"/>
</dbReference>
<dbReference type="GeneID" id="71986093"/>